<dbReference type="GO" id="GO:0009927">
    <property type="term" value="F:histidine phosphotransfer kinase activity"/>
    <property type="evidence" value="ECO:0007669"/>
    <property type="project" value="TreeGrafter"/>
</dbReference>
<feature type="non-terminal residue" evidence="11">
    <location>
        <position position="1"/>
    </location>
</feature>
<dbReference type="Gene3D" id="1.10.287.130">
    <property type="match status" value="1"/>
</dbReference>
<feature type="region of interest" description="Disordered" evidence="9">
    <location>
        <begin position="485"/>
        <end position="504"/>
    </location>
</feature>
<keyword evidence="7" id="KW-0472">Membrane</keyword>
<keyword evidence="6" id="KW-0902">Two-component regulatory system</keyword>
<dbReference type="PANTHER" id="PTHR43047:SF72">
    <property type="entry name" value="OSMOSENSING HISTIDINE PROTEIN KINASE SLN1"/>
    <property type="match status" value="1"/>
</dbReference>
<protein>
    <recommendedName>
        <fullName evidence="2">histidine kinase</fullName>
        <ecNumber evidence="2">2.7.13.3</ecNumber>
    </recommendedName>
</protein>
<dbReference type="PROSITE" id="PS50109">
    <property type="entry name" value="HIS_KIN"/>
    <property type="match status" value="1"/>
</dbReference>
<dbReference type="Pfam" id="PF02518">
    <property type="entry name" value="HATPase_c"/>
    <property type="match status" value="1"/>
</dbReference>
<dbReference type="InterPro" id="IPR005467">
    <property type="entry name" value="His_kinase_dom"/>
</dbReference>
<sequence length="504" mass="57168">VAIENASLFSEVQAFNVKLRKEIARATDDLARKNQSLTILRHLDQVIISSLGIKEMAQKIVDTVSWELGYKGGFMILYDRDKKNLRATAVSNTPHYQKIKKMLPIELTDYLLPVDADPTNFIIRAINERRPLYTNDFKDMYLPAIPAEFADSIQKELGARHNLIYPLEAKGEVLGVIIFELKEKYTKLSEHEKSLLEAFIDESGIAINNAMLYEELQNLNGQLKNANQRLRELDQMKDELVSVASHELRTPMTAIKGYLWMALNKQQDQLNDKLKQYLSRSYESTERLIDLVNDMLSVSRLEGKRIELDKKPINLNEFVPTVLDDLMPKANEKHIELSFESAGKAPEAFADEIRLREILMNLTGNALKYTDSGKVWITAEEVAPHQMGVDKHMVQIGIHDTGQGIKEDDLKKLFTKFGKLQQGSFVKSSEEGGTGLGLYISKGLVDLHGGKIWAESKIGEGSTFAFTVELATDDLKQKYEKKQAEEAKLKSNQKKTNFIEKTDK</sequence>
<feature type="coiled-coil region" evidence="8">
    <location>
        <begin position="209"/>
        <end position="243"/>
    </location>
</feature>
<dbReference type="AlphaFoldDB" id="A0A955LXE0"/>
<evidence type="ECO:0000256" key="1">
    <source>
        <dbReference type="ARBA" id="ARBA00000085"/>
    </source>
</evidence>
<dbReference type="InterPro" id="IPR003594">
    <property type="entry name" value="HATPase_dom"/>
</dbReference>
<evidence type="ECO:0000259" key="10">
    <source>
        <dbReference type="PROSITE" id="PS50109"/>
    </source>
</evidence>
<feature type="domain" description="Histidine kinase" evidence="10">
    <location>
        <begin position="243"/>
        <end position="472"/>
    </location>
</feature>
<dbReference type="Pfam" id="PF13185">
    <property type="entry name" value="GAF_2"/>
    <property type="match status" value="1"/>
</dbReference>
<dbReference type="InterPro" id="IPR036097">
    <property type="entry name" value="HisK_dim/P_sf"/>
</dbReference>
<dbReference type="InterPro" id="IPR003018">
    <property type="entry name" value="GAF"/>
</dbReference>
<evidence type="ECO:0000256" key="8">
    <source>
        <dbReference type="SAM" id="Coils"/>
    </source>
</evidence>
<keyword evidence="3" id="KW-0597">Phosphoprotein</keyword>
<organism evidence="11 12">
    <name type="scientific">candidate division WWE3 bacterium</name>
    <dbReference type="NCBI Taxonomy" id="2053526"/>
    <lineage>
        <taxon>Bacteria</taxon>
        <taxon>Katanobacteria</taxon>
    </lineage>
</organism>
<comment type="caution">
    <text evidence="11">The sequence shown here is derived from an EMBL/GenBank/DDBJ whole genome shotgun (WGS) entry which is preliminary data.</text>
</comment>
<evidence type="ECO:0000256" key="4">
    <source>
        <dbReference type="ARBA" id="ARBA00022679"/>
    </source>
</evidence>
<dbReference type="InterPro" id="IPR029016">
    <property type="entry name" value="GAF-like_dom_sf"/>
</dbReference>
<evidence type="ECO:0000256" key="7">
    <source>
        <dbReference type="ARBA" id="ARBA00023136"/>
    </source>
</evidence>
<dbReference type="Proteomes" id="UP000699691">
    <property type="component" value="Unassembled WGS sequence"/>
</dbReference>
<evidence type="ECO:0000256" key="5">
    <source>
        <dbReference type="ARBA" id="ARBA00022777"/>
    </source>
</evidence>
<evidence type="ECO:0000313" key="12">
    <source>
        <dbReference type="Proteomes" id="UP000699691"/>
    </source>
</evidence>
<reference evidence="11" key="2">
    <citation type="journal article" date="2021" name="Microbiome">
        <title>Successional dynamics and alternative stable states in a saline activated sludge microbial community over 9 years.</title>
        <authorList>
            <person name="Wang Y."/>
            <person name="Ye J."/>
            <person name="Ju F."/>
            <person name="Liu L."/>
            <person name="Boyd J.A."/>
            <person name="Deng Y."/>
            <person name="Parks D.H."/>
            <person name="Jiang X."/>
            <person name="Yin X."/>
            <person name="Woodcroft B.J."/>
            <person name="Tyson G.W."/>
            <person name="Hugenholtz P."/>
            <person name="Polz M.F."/>
            <person name="Zhang T."/>
        </authorList>
    </citation>
    <scope>NUCLEOTIDE SEQUENCE</scope>
    <source>
        <strain evidence="11">HKST-UBA02</strain>
    </source>
</reference>
<dbReference type="SUPFAM" id="SSF55781">
    <property type="entry name" value="GAF domain-like"/>
    <property type="match status" value="1"/>
</dbReference>
<comment type="catalytic activity">
    <reaction evidence="1">
        <text>ATP + protein L-histidine = ADP + protein N-phospho-L-histidine.</text>
        <dbReference type="EC" id="2.7.13.3"/>
    </reaction>
</comment>
<evidence type="ECO:0000313" key="11">
    <source>
        <dbReference type="EMBL" id="MCA9397919.1"/>
    </source>
</evidence>
<gene>
    <name evidence="11" type="ORF">KC573_03740</name>
</gene>
<dbReference type="InterPro" id="IPR036890">
    <property type="entry name" value="HATPase_C_sf"/>
</dbReference>
<proteinExistence type="predicted"/>
<evidence type="ECO:0000256" key="2">
    <source>
        <dbReference type="ARBA" id="ARBA00012438"/>
    </source>
</evidence>
<keyword evidence="5 11" id="KW-0418">Kinase</keyword>
<dbReference type="GO" id="GO:0000155">
    <property type="term" value="F:phosphorelay sensor kinase activity"/>
    <property type="evidence" value="ECO:0007669"/>
    <property type="project" value="InterPro"/>
</dbReference>
<keyword evidence="8" id="KW-0175">Coiled coil</keyword>
<dbReference type="FunFam" id="1.10.287.130:FF:000001">
    <property type="entry name" value="Two-component sensor histidine kinase"/>
    <property type="match status" value="1"/>
</dbReference>
<dbReference type="PANTHER" id="PTHR43047">
    <property type="entry name" value="TWO-COMPONENT HISTIDINE PROTEIN KINASE"/>
    <property type="match status" value="1"/>
</dbReference>
<accession>A0A955LXE0</accession>
<evidence type="ECO:0000256" key="3">
    <source>
        <dbReference type="ARBA" id="ARBA00022553"/>
    </source>
</evidence>
<dbReference type="GO" id="GO:0005886">
    <property type="term" value="C:plasma membrane"/>
    <property type="evidence" value="ECO:0007669"/>
    <property type="project" value="TreeGrafter"/>
</dbReference>
<dbReference type="PRINTS" id="PR00344">
    <property type="entry name" value="BCTRLSENSOR"/>
</dbReference>
<dbReference type="Gene3D" id="3.30.565.10">
    <property type="entry name" value="Histidine kinase-like ATPase, C-terminal domain"/>
    <property type="match status" value="1"/>
</dbReference>
<dbReference type="Gene3D" id="3.30.450.40">
    <property type="match status" value="1"/>
</dbReference>
<dbReference type="SMART" id="SM00388">
    <property type="entry name" value="HisKA"/>
    <property type="match status" value="1"/>
</dbReference>
<dbReference type="SUPFAM" id="SSF47384">
    <property type="entry name" value="Homodimeric domain of signal transducing histidine kinase"/>
    <property type="match status" value="1"/>
</dbReference>
<evidence type="ECO:0000256" key="6">
    <source>
        <dbReference type="ARBA" id="ARBA00023012"/>
    </source>
</evidence>
<name>A0A955LXE0_UNCKA</name>
<dbReference type="InterPro" id="IPR003661">
    <property type="entry name" value="HisK_dim/P_dom"/>
</dbReference>
<dbReference type="EMBL" id="JAGQKY010000195">
    <property type="protein sequence ID" value="MCA9397919.1"/>
    <property type="molecule type" value="Genomic_DNA"/>
</dbReference>
<keyword evidence="4" id="KW-0808">Transferase</keyword>
<dbReference type="SMART" id="SM00387">
    <property type="entry name" value="HATPase_c"/>
    <property type="match status" value="1"/>
</dbReference>
<dbReference type="SMART" id="SM00065">
    <property type="entry name" value="GAF"/>
    <property type="match status" value="1"/>
</dbReference>
<dbReference type="Pfam" id="PF00512">
    <property type="entry name" value="HisKA"/>
    <property type="match status" value="1"/>
</dbReference>
<dbReference type="CDD" id="cd00082">
    <property type="entry name" value="HisKA"/>
    <property type="match status" value="1"/>
</dbReference>
<dbReference type="SUPFAM" id="SSF55874">
    <property type="entry name" value="ATPase domain of HSP90 chaperone/DNA topoisomerase II/histidine kinase"/>
    <property type="match status" value="1"/>
</dbReference>
<dbReference type="EC" id="2.7.13.3" evidence="2"/>
<dbReference type="InterPro" id="IPR004358">
    <property type="entry name" value="Sig_transdc_His_kin-like_C"/>
</dbReference>
<dbReference type="FunFam" id="3.30.565.10:FF:000006">
    <property type="entry name" value="Sensor histidine kinase WalK"/>
    <property type="match status" value="1"/>
</dbReference>
<evidence type="ECO:0000256" key="9">
    <source>
        <dbReference type="SAM" id="MobiDB-lite"/>
    </source>
</evidence>
<reference evidence="11" key="1">
    <citation type="submission" date="2020-04" db="EMBL/GenBank/DDBJ databases">
        <authorList>
            <person name="Zhang T."/>
        </authorList>
    </citation>
    <scope>NUCLEOTIDE SEQUENCE</scope>
    <source>
        <strain evidence="11">HKST-UBA02</strain>
    </source>
</reference>